<evidence type="ECO:0000256" key="1">
    <source>
        <dbReference type="SAM" id="SignalP"/>
    </source>
</evidence>
<feature type="signal peptide" evidence="1">
    <location>
        <begin position="1"/>
        <end position="18"/>
    </location>
</feature>
<dbReference type="AlphaFoldDB" id="A0A5N5D2N4"/>
<sequence length="240" mass="25553">MVRYTPAALLALAAGASAADYSAWAFGNMFSVGPSSGDAYITKATWSVVPPAVPTDATEGASDHPFLSLWIGISKSISDQSAALVQPLLNWSTNQESQGCPASATEWCVDASTFSNDQQTAQPYVRVANGQKVDFEVTATAQKTTHQKVYINGEVISEQNDGNVGFLPTYLYSSNECYQNTCGSVDGYTWEDITITLSTADKSFGDTLELRGASGSLDSSDGGKTWTGSIKIDADHFPRD</sequence>
<keyword evidence="1" id="KW-0732">Signal</keyword>
<reference evidence="2 3" key="1">
    <citation type="journal article" date="2019" name="Sci. Rep.">
        <title>A multi-omics analysis of the grapevine pathogen Lasiodiplodia theobromae reveals that temperature affects the expression of virulence- and pathogenicity-related genes.</title>
        <authorList>
            <person name="Felix C."/>
            <person name="Meneses R."/>
            <person name="Goncalves M.F.M."/>
            <person name="Tilleman L."/>
            <person name="Duarte A.S."/>
            <person name="Jorrin-Novo J.V."/>
            <person name="Van de Peer Y."/>
            <person name="Deforce D."/>
            <person name="Van Nieuwerburgh F."/>
            <person name="Esteves A.C."/>
            <person name="Alves A."/>
        </authorList>
    </citation>
    <scope>NUCLEOTIDE SEQUENCE [LARGE SCALE GENOMIC DNA]</scope>
    <source>
        <strain evidence="2 3">LA-SOL3</strain>
    </source>
</reference>
<evidence type="ECO:0000313" key="3">
    <source>
        <dbReference type="Proteomes" id="UP000325902"/>
    </source>
</evidence>
<proteinExistence type="predicted"/>
<dbReference type="OrthoDB" id="5086500at2759"/>
<evidence type="ECO:0000313" key="2">
    <source>
        <dbReference type="EMBL" id="KAB2571938.1"/>
    </source>
</evidence>
<dbReference type="EMBL" id="VCHE01000089">
    <property type="protein sequence ID" value="KAB2571938.1"/>
    <property type="molecule type" value="Genomic_DNA"/>
</dbReference>
<comment type="caution">
    <text evidence="2">The sequence shown here is derived from an EMBL/GenBank/DDBJ whole genome shotgun (WGS) entry which is preliminary data.</text>
</comment>
<organism evidence="2 3">
    <name type="scientific">Lasiodiplodia theobromae</name>
    <dbReference type="NCBI Taxonomy" id="45133"/>
    <lineage>
        <taxon>Eukaryota</taxon>
        <taxon>Fungi</taxon>
        <taxon>Dikarya</taxon>
        <taxon>Ascomycota</taxon>
        <taxon>Pezizomycotina</taxon>
        <taxon>Dothideomycetes</taxon>
        <taxon>Dothideomycetes incertae sedis</taxon>
        <taxon>Botryosphaeriales</taxon>
        <taxon>Botryosphaeriaceae</taxon>
        <taxon>Lasiodiplodia</taxon>
    </lineage>
</organism>
<feature type="chain" id="PRO_5025058744" evidence="1">
    <location>
        <begin position="19"/>
        <end position="240"/>
    </location>
</feature>
<keyword evidence="3" id="KW-1185">Reference proteome</keyword>
<dbReference type="Proteomes" id="UP000325902">
    <property type="component" value="Unassembled WGS sequence"/>
</dbReference>
<gene>
    <name evidence="2" type="ORF">DBV05_g9397</name>
</gene>
<name>A0A5N5D2N4_9PEZI</name>
<protein>
    <submittedName>
        <fullName evidence="2">Uncharacterized protein</fullName>
    </submittedName>
</protein>
<accession>A0A5N5D2N4</accession>